<evidence type="ECO:0000256" key="2">
    <source>
        <dbReference type="ARBA" id="ARBA00022729"/>
    </source>
</evidence>
<sequence length="508" mass="54804">MKHLLALAAAGLALSTTATSIRGLDSSKAAFYKPSQANTFRCLDGSKVIHFNKINDDYCDCPDGSDEPGTSACHNASFYCENVGHTPARIPARNVNDGVCEPACCDGSDEYGGLTQCPNTCAALAKEAAIVAAAREEIRTTGAAQQEAWSKAGRAQRTAMEASLVQKQAALSLAREKLKHAEDALEKAKATAPIEVFTTGSPAFEEARVAVEQQVTQLKEAVEGLQGKVKAQQERIAALESILSNLKVSYNPNFQDMAVKGAVSAFDELAAIEESTFPNEATLPELLADSTVLPTEVCPVPVPDKGIGALIHQFKRYMMDLGVIAHDTQPTTPPAGPPKQVQDASALVDKRKEELSSAEKEQQDMTSDLAQSYAADVPAALKDALRHLTGQCFSTRLGDYDYEVCMMKTLYQKSSSHGNTLVGTFESLKRVAEPVQDGALFGTTLQFFFTHGTRCWNGPERSGRVDVECGKSNHLVSVREAQKCEYVYRVTSPIACSLQQQQVVKDEL</sequence>
<accession>A0A1Y2FQR0</accession>
<dbReference type="Gene3D" id="2.70.130.10">
    <property type="entry name" value="Mannose-6-phosphate receptor binding domain"/>
    <property type="match status" value="1"/>
</dbReference>
<evidence type="ECO:0000256" key="1">
    <source>
        <dbReference type="ARBA" id="ARBA00022387"/>
    </source>
</evidence>
<dbReference type="PROSITE" id="PS51914">
    <property type="entry name" value="MRH"/>
    <property type="match status" value="1"/>
</dbReference>
<dbReference type="GO" id="GO:0017177">
    <property type="term" value="C:glucosidase II complex"/>
    <property type="evidence" value="ECO:0007669"/>
    <property type="project" value="TreeGrafter"/>
</dbReference>
<dbReference type="InterPro" id="IPR044865">
    <property type="entry name" value="MRH_dom"/>
</dbReference>
<dbReference type="InterPro" id="IPR028146">
    <property type="entry name" value="PRKCSH_N"/>
</dbReference>
<dbReference type="OMA" id="YENGQHC"/>
<dbReference type="InterPro" id="IPR002172">
    <property type="entry name" value="LDrepeatLR_classA_rpt"/>
</dbReference>
<evidence type="ECO:0000313" key="10">
    <source>
        <dbReference type="Proteomes" id="UP000193685"/>
    </source>
</evidence>
<evidence type="ECO:0000256" key="7">
    <source>
        <dbReference type="SAM" id="SignalP"/>
    </source>
</evidence>
<dbReference type="GO" id="GO:0006491">
    <property type="term" value="P:N-glycan processing"/>
    <property type="evidence" value="ECO:0007669"/>
    <property type="project" value="TreeGrafter"/>
</dbReference>
<gene>
    <name evidence="9" type="ORF">BCR37DRAFT_391736</name>
</gene>
<feature type="region of interest" description="Disordered" evidence="6">
    <location>
        <begin position="326"/>
        <end position="367"/>
    </location>
</feature>
<evidence type="ECO:0000259" key="8">
    <source>
        <dbReference type="PROSITE" id="PS51914"/>
    </source>
</evidence>
<keyword evidence="2 7" id="KW-0732">Signal</keyword>
<dbReference type="PANTHER" id="PTHR12630:SF1">
    <property type="entry name" value="GLUCOSIDASE 2 SUBUNIT BETA"/>
    <property type="match status" value="1"/>
</dbReference>
<keyword evidence="10" id="KW-1185">Reference proteome</keyword>
<evidence type="ECO:0000256" key="3">
    <source>
        <dbReference type="ARBA" id="ARBA00022824"/>
    </source>
</evidence>
<evidence type="ECO:0000313" key="9">
    <source>
        <dbReference type="EMBL" id="ORY85045.1"/>
    </source>
</evidence>
<dbReference type="RefSeq" id="XP_040726828.1">
    <property type="nucleotide sequence ID" value="XM_040871044.1"/>
</dbReference>
<keyword evidence="4" id="KW-1015">Disulfide bond</keyword>
<evidence type="ECO:0000256" key="6">
    <source>
        <dbReference type="SAM" id="MobiDB-lite"/>
    </source>
</evidence>
<dbReference type="InterPro" id="IPR039794">
    <property type="entry name" value="Gtb1-like"/>
</dbReference>
<dbReference type="PANTHER" id="PTHR12630">
    <property type="entry name" value="N-LINKED OLIGOSACCHARIDE PROCESSING"/>
    <property type="match status" value="1"/>
</dbReference>
<protein>
    <recommendedName>
        <fullName evidence="1">Glucosidase 2 subunit beta</fullName>
    </recommendedName>
</protein>
<dbReference type="OrthoDB" id="28322at2759"/>
<dbReference type="Proteomes" id="UP000193685">
    <property type="component" value="Unassembled WGS sequence"/>
</dbReference>
<dbReference type="EMBL" id="MCFI01000005">
    <property type="protein sequence ID" value="ORY85045.1"/>
    <property type="molecule type" value="Genomic_DNA"/>
</dbReference>
<dbReference type="AlphaFoldDB" id="A0A1Y2FQR0"/>
<keyword evidence="5" id="KW-0175">Coiled coil</keyword>
<dbReference type="CDD" id="cd00112">
    <property type="entry name" value="LDLa"/>
    <property type="match status" value="1"/>
</dbReference>
<organism evidence="9 10">
    <name type="scientific">Protomyces lactucae-debilis</name>
    <dbReference type="NCBI Taxonomy" id="2754530"/>
    <lineage>
        <taxon>Eukaryota</taxon>
        <taxon>Fungi</taxon>
        <taxon>Dikarya</taxon>
        <taxon>Ascomycota</taxon>
        <taxon>Taphrinomycotina</taxon>
        <taxon>Taphrinomycetes</taxon>
        <taxon>Taphrinales</taxon>
        <taxon>Protomycetaceae</taxon>
        <taxon>Protomyces</taxon>
    </lineage>
</organism>
<feature type="signal peptide" evidence="7">
    <location>
        <begin position="1"/>
        <end position="18"/>
    </location>
</feature>
<dbReference type="STRING" id="56484.A0A1Y2FQR0"/>
<dbReference type="InterPro" id="IPR009011">
    <property type="entry name" value="Man6P_isomerase_rcpt-bd_dom_sf"/>
</dbReference>
<evidence type="ECO:0000256" key="4">
    <source>
        <dbReference type="ARBA" id="ARBA00023157"/>
    </source>
</evidence>
<dbReference type="InterPro" id="IPR036055">
    <property type="entry name" value="LDL_receptor-like_sf"/>
</dbReference>
<proteinExistence type="predicted"/>
<dbReference type="SUPFAM" id="SSF57424">
    <property type="entry name" value="LDL receptor-like module"/>
    <property type="match status" value="1"/>
</dbReference>
<keyword evidence="3" id="KW-0256">Endoplasmic reticulum</keyword>
<feature type="domain" description="MRH" evidence="8">
    <location>
        <begin position="390"/>
        <end position="498"/>
    </location>
</feature>
<dbReference type="Pfam" id="PF12999">
    <property type="entry name" value="PRKCSH-like"/>
    <property type="match status" value="1"/>
</dbReference>
<name>A0A1Y2FQR0_PROLT</name>
<evidence type="ECO:0000256" key="5">
    <source>
        <dbReference type="SAM" id="Coils"/>
    </source>
</evidence>
<dbReference type="InterPro" id="IPR036607">
    <property type="entry name" value="PRKCSH"/>
</dbReference>
<feature type="coiled-coil region" evidence="5">
    <location>
        <begin position="164"/>
        <end position="249"/>
    </location>
</feature>
<dbReference type="Pfam" id="PF13015">
    <property type="entry name" value="PRKCSH_1"/>
    <property type="match status" value="1"/>
</dbReference>
<feature type="compositionally biased region" description="Basic and acidic residues" evidence="6">
    <location>
        <begin position="348"/>
        <end position="363"/>
    </location>
</feature>
<reference evidence="9 10" key="1">
    <citation type="submission" date="2016-07" db="EMBL/GenBank/DDBJ databases">
        <title>Pervasive Adenine N6-methylation of Active Genes in Fungi.</title>
        <authorList>
            <consortium name="DOE Joint Genome Institute"/>
            <person name="Mondo S.J."/>
            <person name="Dannebaum R.O."/>
            <person name="Kuo R.C."/>
            <person name="Labutti K."/>
            <person name="Haridas S."/>
            <person name="Kuo A."/>
            <person name="Salamov A."/>
            <person name="Ahrendt S.R."/>
            <person name="Lipzen A."/>
            <person name="Sullivan W."/>
            <person name="Andreopoulos W.B."/>
            <person name="Clum A."/>
            <person name="Lindquist E."/>
            <person name="Daum C."/>
            <person name="Ramamoorthy G.K."/>
            <person name="Gryganskyi A."/>
            <person name="Culley D."/>
            <person name="Magnuson J.K."/>
            <person name="James T.Y."/>
            <person name="O'Malley M.A."/>
            <person name="Stajich J.E."/>
            <person name="Spatafora J.W."/>
            <person name="Visel A."/>
            <person name="Grigoriev I.V."/>
        </authorList>
    </citation>
    <scope>NUCLEOTIDE SEQUENCE [LARGE SCALE GENOMIC DNA]</scope>
    <source>
        <strain evidence="9 10">12-1054</strain>
    </source>
</reference>
<dbReference type="GeneID" id="63787643"/>
<dbReference type="SUPFAM" id="SSF50911">
    <property type="entry name" value="Mannose 6-phosphate receptor domain"/>
    <property type="match status" value="1"/>
</dbReference>
<feature type="chain" id="PRO_5012305222" description="Glucosidase 2 subunit beta" evidence="7">
    <location>
        <begin position="19"/>
        <end position="508"/>
    </location>
</feature>
<comment type="caution">
    <text evidence="9">The sequence shown here is derived from an EMBL/GenBank/DDBJ whole genome shotgun (WGS) entry which is preliminary data.</text>
</comment>